<accession>A0A267GKP7</accession>
<gene>
    <name evidence="8" type="ORF">BOX15_Mlig002880g2</name>
</gene>
<dbReference type="GO" id="GO:0000287">
    <property type="term" value="F:magnesium ion binding"/>
    <property type="evidence" value="ECO:0007669"/>
    <property type="project" value="UniProtKB-UniRule"/>
</dbReference>
<protein>
    <recommendedName>
        <fullName evidence="5">Deoxyuridine 5'-triphosphate nucleotidohydrolase</fullName>
        <shortName evidence="5">dUTPase</shortName>
        <ecNumber evidence="5">3.6.1.23</ecNumber>
    </recommendedName>
    <alternativeName>
        <fullName evidence="5">dUTP pyrophosphatase</fullName>
    </alternativeName>
</protein>
<dbReference type="Gene3D" id="2.70.40.10">
    <property type="match status" value="1"/>
</dbReference>
<dbReference type="InterPro" id="IPR029054">
    <property type="entry name" value="dUTPase-like"/>
</dbReference>
<keyword evidence="5" id="KW-0460">Magnesium</keyword>
<dbReference type="EMBL" id="NIVC01000272">
    <property type="protein sequence ID" value="PAA86601.1"/>
    <property type="molecule type" value="Genomic_DNA"/>
</dbReference>
<evidence type="ECO:0000256" key="6">
    <source>
        <dbReference type="SAM" id="MobiDB-lite"/>
    </source>
</evidence>
<name>A0A267GKP7_9PLAT</name>
<dbReference type="InterPro" id="IPR036157">
    <property type="entry name" value="dUTPase-like_sf"/>
</dbReference>
<dbReference type="Pfam" id="PF00692">
    <property type="entry name" value="dUTPase"/>
    <property type="match status" value="1"/>
</dbReference>
<dbReference type="GO" id="GO:0006226">
    <property type="term" value="P:dUMP biosynthetic process"/>
    <property type="evidence" value="ECO:0007669"/>
    <property type="project" value="UniProtKB-UniRule"/>
</dbReference>
<dbReference type="GO" id="GO:0046081">
    <property type="term" value="P:dUTP catabolic process"/>
    <property type="evidence" value="ECO:0007669"/>
    <property type="project" value="UniProtKB-UniRule"/>
</dbReference>
<proteinExistence type="inferred from homology"/>
<keyword evidence="9" id="KW-1185">Reference proteome</keyword>
<feature type="non-terminal residue" evidence="8">
    <location>
        <position position="1"/>
    </location>
</feature>
<dbReference type="PANTHER" id="PTHR11241:SF0">
    <property type="entry name" value="DEOXYURIDINE 5'-TRIPHOSPHATE NUCLEOTIDOHYDROLASE"/>
    <property type="match status" value="1"/>
</dbReference>
<evidence type="ECO:0000313" key="9">
    <source>
        <dbReference type="Proteomes" id="UP000215902"/>
    </source>
</evidence>
<comment type="caution">
    <text evidence="8">The sequence shown here is derived from an EMBL/GenBank/DDBJ whole genome shotgun (WGS) entry which is preliminary data.</text>
</comment>
<feature type="region of interest" description="Disordered" evidence="6">
    <location>
        <begin position="1"/>
        <end position="23"/>
    </location>
</feature>
<evidence type="ECO:0000313" key="8">
    <source>
        <dbReference type="EMBL" id="PAA86601.1"/>
    </source>
</evidence>
<comment type="function">
    <text evidence="5">Involved in nucleotide metabolism via production of dUMP, the immediate precursor of thymidine nucleotides, and decreases the intracellular concentration of dUTP so that uracil cannot be incorporated into DNA.</text>
</comment>
<dbReference type="UniPathway" id="UPA00610">
    <property type="reaction ID" value="UER00666"/>
</dbReference>
<comment type="catalytic activity">
    <reaction evidence="5">
        <text>dUTP + H2O = dUMP + diphosphate + H(+)</text>
        <dbReference type="Rhea" id="RHEA:10248"/>
        <dbReference type="ChEBI" id="CHEBI:15377"/>
        <dbReference type="ChEBI" id="CHEBI:15378"/>
        <dbReference type="ChEBI" id="CHEBI:33019"/>
        <dbReference type="ChEBI" id="CHEBI:61555"/>
        <dbReference type="ChEBI" id="CHEBI:246422"/>
        <dbReference type="EC" id="3.6.1.23"/>
    </reaction>
</comment>
<dbReference type="AlphaFoldDB" id="A0A267GKP7"/>
<dbReference type="CDD" id="cd07557">
    <property type="entry name" value="trimeric_dUTPase"/>
    <property type="match status" value="1"/>
</dbReference>
<dbReference type="NCBIfam" id="TIGR00576">
    <property type="entry name" value="dut"/>
    <property type="match status" value="1"/>
</dbReference>
<dbReference type="OrthoDB" id="419889at2759"/>
<evidence type="ECO:0000256" key="5">
    <source>
        <dbReference type="RuleBase" id="RU367024"/>
    </source>
</evidence>
<dbReference type="SUPFAM" id="SSF51283">
    <property type="entry name" value="dUTPase-like"/>
    <property type="match status" value="1"/>
</dbReference>
<feature type="domain" description="dUTPase-like" evidence="7">
    <location>
        <begin position="42"/>
        <end position="148"/>
    </location>
</feature>
<keyword evidence="4 5" id="KW-0546">Nucleotide metabolism</keyword>
<evidence type="ECO:0000256" key="3">
    <source>
        <dbReference type="ARBA" id="ARBA00022801"/>
    </source>
</evidence>
<dbReference type="EC" id="3.6.1.23" evidence="5"/>
<dbReference type="InterPro" id="IPR033704">
    <property type="entry name" value="dUTPase_trimeric"/>
</dbReference>
<evidence type="ECO:0000259" key="7">
    <source>
        <dbReference type="Pfam" id="PF00692"/>
    </source>
</evidence>
<comment type="pathway">
    <text evidence="1 5">Pyrimidine metabolism; dUMP biosynthesis; dUMP from dCTP (dUTP route): step 2/2.</text>
</comment>
<comment type="cofactor">
    <cofactor evidence="5">
        <name>Mg(2+)</name>
        <dbReference type="ChEBI" id="CHEBI:18420"/>
    </cofactor>
</comment>
<dbReference type="InterPro" id="IPR008181">
    <property type="entry name" value="dUTPase"/>
</dbReference>
<comment type="similarity">
    <text evidence="2 5">Belongs to the dUTPase family.</text>
</comment>
<evidence type="ECO:0000256" key="2">
    <source>
        <dbReference type="ARBA" id="ARBA00006581"/>
    </source>
</evidence>
<evidence type="ECO:0000256" key="1">
    <source>
        <dbReference type="ARBA" id="ARBA00005142"/>
    </source>
</evidence>
<dbReference type="STRING" id="282301.A0A267GKP7"/>
<dbReference type="GO" id="GO:0004170">
    <property type="term" value="F:dUTP diphosphatase activity"/>
    <property type="evidence" value="ECO:0007669"/>
    <property type="project" value="UniProtKB-UniRule"/>
</dbReference>
<evidence type="ECO:0000256" key="4">
    <source>
        <dbReference type="ARBA" id="ARBA00023080"/>
    </source>
</evidence>
<dbReference type="PANTHER" id="PTHR11241">
    <property type="entry name" value="DEOXYURIDINE 5'-TRIPHOSPHATE NUCLEOTIDOHYDROLASE"/>
    <property type="match status" value="1"/>
</dbReference>
<reference evidence="8 9" key="1">
    <citation type="submission" date="2017-06" db="EMBL/GenBank/DDBJ databases">
        <title>A platform for efficient transgenesis in Macrostomum lignano, a flatworm model organism for stem cell research.</title>
        <authorList>
            <person name="Berezikov E."/>
        </authorList>
    </citation>
    <scope>NUCLEOTIDE SEQUENCE [LARGE SCALE GENOMIC DNA]</scope>
    <source>
        <strain evidence="8">DV1</strain>
        <tissue evidence="8">Whole organism</tissue>
    </source>
</reference>
<organism evidence="8 9">
    <name type="scientific">Macrostomum lignano</name>
    <dbReference type="NCBI Taxonomy" id="282301"/>
    <lineage>
        <taxon>Eukaryota</taxon>
        <taxon>Metazoa</taxon>
        <taxon>Spiralia</taxon>
        <taxon>Lophotrochozoa</taxon>
        <taxon>Platyhelminthes</taxon>
        <taxon>Rhabditophora</taxon>
        <taxon>Macrostomorpha</taxon>
        <taxon>Macrostomida</taxon>
        <taxon>Macrostomidae</taxon>
        <taxon>Macrostomum</taxon>
    </lineage>
</organism>
<keyword evidence="3 5" id="KW-0378">Hydrolase</keyword>
<dbReference type="Proteomes" id="UP000215902">
    <property type="component" value="Unassembled WGS sequence"/>
</dbReference>
<sequence>TMDSTDQKPELCGETMTTEKNDSTNHLPAVLQVKRLRETGVLPVRLTQGSIGYDLSVIEDRLIPAHGRAAVPLGISIRVPDGTYGRIAPRSELAMRGIDVGAGVIDPDFAGEIAVIFYNHSFEDYTFKAGERIAQLILEQALVVPVVLEEAPGECCLIVEPKPRKRGAMGFGSTGR</sequence>
<keyword evidence="5" id="KW-0479">Metal-binding</keyword>